<gene>
    <name evidence="2" type="ORF">G6M90_00g068310</name>
</gene>
<evidence type="ECO:0000313" key="3">
    <source>
        <dbReference type="Proteomes" id="UP000510686"/>
    </source>
</evidence>
<dbReference type="InterPro" id="IPR036397">
    <property type="entry name" value="RNaseH_sf"/>
</dbReference>
<feature type="compositionally biased region" description="Polar residues" evidence="1">
    <location>
        <begin position="1"/>
        <end position="10"/>
    </location>
</feature>
<dbReference type="EMBL" id="CP058935">
    <property type="protein sequence ID" value="QLI70318.1"/>
    <property type="molecule type" value="Genomic_DNA"/>
</dbReference>
<dbReference type="KEGG" id="mbrn:26246693"/>
<sequence length="245" mass="27193">MKLTRATSRQHTTEPYGGNVDSSAQRHAQRRLSDQSSSHAASKTPFRLRYVVFSDGSKTEMDTAGYGFAVFHNGHLVDWGSGQLGRREVFDAEIHGAVEGLRCAVLANLANEPITVSMGNTSVIDCIGATASNSSQAQFRAFQKIGDKYPYQTFSPSKEPILQFQNTSSVSYRRRQVKGQIAVDYQRWWQGVERAGYSSLGLAAELRKLPELALPRRLLGYLLAARSHHGDFADTTKNPTRARRL</sequence>
<dbReference type="OrthoDB" id="4939572at2759"/>
<keyword evidence="3" id="KW-1185">Reference proteome</keyword>
<dbReference type="SUPFAM" id="SSF53098">
    <property type="entry name" value="Ribonuclease H-like"/>
    <property type="match status" value="1"/>
</dbReference>
<dbReference type="RefSeq" id="XP_065986981.1">
    <property type="nucleotide sequence ID" value="XM_066130866.1"/>
</dbReference>
<organism evidence="2 3">
    <name type="scientific">Metarhizium brunneum</name>
    <dbReference type="NCBI Taxonomy" id="500148"/>
    <lineage>
        <taxon>Eukaryota</taxon>
        <taxon>Fungi</taxon>
        <taxon>Dikarya</taxon>
        <taxon>Ascomycota</taxon>
        <taxon>Pezizomycotina</taxon>
        <taxon>Sordariomycetes</taxon>
        <taxon>Hypocreomycetidae</taxon>
        <taxon>Hypocreales</taxon>
        <taxon>Clavicipitaceae</taxon>
        <taxon>Metarhizium</taxon>
    </lineage>
</organism>
<dbReference type="Gene3D" id="3.30.420.10">
    <property type="entry name" value="Ribonuclease H-like superfamily/Ribonuclease H"/>
    <property type="match status" value="1"/>
</dbReference>
<proteinExistence type="predicted"/>
<evidence type="ECO:0000256" key="1">
    <source>
        <dbReference type="SAM" id="MobiDB-lite"/>
    </source>
</evidence>
<dbReference type="AlphaFoldDB" id="A0A7D5UYV9"/>
<accession>A0A7D5UYV9</accession>
<dbReference type="GeneID" id="26246693"/>
<dbReference type="GO" id="GO:0003676">
    <property type="term" value="F:nucleic acid binding"/>
    <property type="evidence" value="ECO:0007669"/>
    <property type="project" value="InterPro"/>
</dbReference>
<feature type="region of interest" description="Disordered" evidence="1">
    <location>
        <begin position="1"/>
        <end position="40"/>
    </location>
</feature>
<evidence type="ECO:0000313" key="2">
    <source>
        <dbReference type="EMBL" id="QLI70318.1"/>
    </source>
</evidence>
<dbReference type="InterPro" id="IPR012337">
    <property type="entry name" value="RNaseH-like_sf"/>
</dbReference>
<dbReference type="Proteomes" id="UP000510686">
    <property type="component" value="Chromosome 4"/>
</dbReference>
<reference evidence="2 3" key="1">
    <citation type="submission" date="2020-07" db="EMBL/GenBank/DDBJ databases">
        <title>Telomere length de novo assembly of all 7 chromosomes of the fungus, Metarhizium brunneum, using a novel assembly pipeline.</title>
        <authorList>
            <person name="Saud z."/>
            <person name="Kortsinoglou A."/>
            <person name="Kouvelis V.N."/>
            <person name="Butt T.M."/>
        </authorList>
    </citation>
    <scope>NUCLEOTIDE SEQUENCE [LARGE SCALE GENOMIC DNA]</scope>
    <source>
        <strain evidence="2 3">4556</strain>
    </source>
</reference>
<name>A0A7D5UYV9_9HYPO</name>
<evidence type="ECO:0008006" key="4">
    <source>
        <dbReference type="Google" id="ProtNLM"/>
    </source>
</evidence>
<protein>
    <recommendedName>
        <fullName evidence="4">RNase H type-1 domain-containing protein</fullName>
    </recommendedName>
</protein>